<dbReference type="AlphaFoldDB" id="A0A392P5S7"/>
<dbReference type="EMBL" id="LXQA010064175">
    <property type="protein sequence ID" value="MCI07094.1"/>
    <property type="molecule type" value="Genomic_DNA"/>
</dbReference>
<evidence type="ECO:0000313" key="1">
    <source>
        <dbReference type="EMBL" id="MCI07094.1"/>
    </source>
</evidence>
<name>A0A392P5S7_9FABA</name>
<reference evidence="1 2" key="1">
    <citation type="journal article" date="2018" name="Front. Plant Sci.">
        <title>Red Clover (Trifolium pratense) and Zigzag Clover (T. medium) - A Picture of Genomic Similarities and Differences.</title>
        <authorList>
            <person name="Dluhosova J."/>
            <person name="Istvanek J."/>
            <person name="Nedelnik J."/>
            <person name="Repkova J."/>
        </authorList>
    </citation>
    <scope>NUCLEOTIDE SEQUENCE [LARGE SCALE GENOMIC DNA]</scope>
    <source>
        <strain evidence="2">cv. 10/8</strain>
        <tissue evidence="1">Leaf</tissue>
    </source>
</reference>
<dbReference type="Proteomes" id="UP000265520">
    <property type="component" value="Unassembled WGS sequence"/>
</dbReference>
<accession>A0A392P5S7</accession>
<proteinExistence type="predicted"/>
<organism evidence="1 2">
    <name type="scientific">Trifolium medium</name>
    <dbReference type="NCBI Taxonomy" id="97028"/>
    <lineage>
        <taxon>Eukaryota</taxon>
        <taxon>Viridiplantae</taxon>
        <taxon>Streptophyta</taxon>
        <taxon>Embryophyta</taxon>
        <taxon>Tracheophyta</taxon>
        <taxon>Spermatophyta</taxon>
        <taxon>Magnoliopsida</taxon>
        <taxon>eudicotyledons</taxon>
        <taxon>Gunneridae</taxon>
        <taxon>Pentapetalae</taxon>
        <taxon>rosids</taxon>
        <taxon>fabids</taxon>
        <taxon>Fabales</taxon>
        <taxon>Fabaceae</taxon>
        <taxon>Papilionoideae</taxon>
        <taxon>50 kb inversion clade</taxon>
        <taxon>NPAAA clade</taxon>
        <taxon>Hologalegina</taxon>
        <taxon>IRL clade</taxon>
        <taxon>Trifolieae</taxon>
        <taxon>Trifolium</taxon>
    </lineage>
</organism>
<protein>
    <submittedName>
        <fullName evidence="1">Uncharacterized protein</fullName>
    </submittedName>
</protein>
<keyword evidence="2" id="KW-1185">Reference proteome</keyword>
<comment type="caution">
    <text evidence="1">The sequence shown here is derived from an EMBL/GenBank/DDBJ whole genome shotgun (WGS) entry which is preliminary data.</text>
</comment>
<feature type="non-terminal residue" evidence="1">
    <location>
        <position position="1"/>
    </location>
</feature>
<evidence type="ECO:0000313" key="2">
    <source>
        <dbReference type="Proteomes" id="UP000265520"/>
    </source>
</evidence>
<sequence>TPTLLLLVVDSWLWRVDFRAMVPSQPVSVATDLDSG</sequence>